<keyword evidence="3" id="KW-1185">Reference proteome</keyword>
<gene>
    <name evidence="2" type="ORF">ABIE19_003106</name>
</gene>
<proteinExistence type="predicted"/>
<protein>
    <submittedName>
        <fullName evidence="2">Uncharacterized protein</fullName>
    </submittedName>
</protein>
<dbReference type="Proteomes" id="UP001549313">
    <property type="component" value="Unassembled WGS sequence"/>
</dbReference>
<dbReference type="EMBL" id="JBEPTF010000005">
    <property type="protein sequence ID" value="MET4685155.1"/>
    <property type="molecule type" value="Genomic_DNA"/>
</dbReference>
<sequence length="79" mass="8418">MKFYEVLVGGDEGPQRRLRVASPTDVQAADAAATLMRTHEAILSIRQSPDDGLQRADAPPPRTQAEEASEATPGMAAKT</sequence>
<feature type="region of interest" description="Disordered" evidence="1">
    <location>
        <begin position="45"/>
        <end position="79"/>
    </location>
</feature>
<reference evidence="2 3" key="1">
    <citation type="submission" date="2024-06" db="EMBL/GenBank/DDBJ databases">
        <title>Sorghum-associated microbial communities from plants grown in Nebraska, USA.</title>
        <authorList>
            <person name="Schachtman D."/>
        </authorList>
    </citation>
    <scope>NUCLEOTIDE SEQUENCE [LARGE SCALE GENOMIC DNA]</scope>
    <source>
        <strain evidence="2 3">2814</strain>
    </source>
</reference>
<accession>A0ABV2RGS0</accession>
<evidence type="ECO:0000256" key="1">
    <source>
        <dbReference type="SAM" id="MobiDB-lite"/>
    </source>
</evidence>
<organism evidence="2 3">
    <name type="scientific">Brevundimonas faecalis</name>
    <dbReference type="NCBI Taxonomy" id="947378"/>
    <lineage>
        <taxon>Bacteria</taxon>
        <taxon>Pseudomonadati</taxon>
        <taxon>Pseudomonadota</taxon>
        <taxon>Alphaproteobacteria</taxon>
        <taxon>Caulobacterales</taxon>
        <taxon>Caulobacteraceae</taxon>
        <taxon>Brevundimonas</taxon>
    </lineage>
</organism>
<dbReference type="RefSeq" id="WP_354090122.1">
    <property type="nucleotide sequence ID" value="NZ_JBEPTF010000005.1"/>
</dbReference>
<comment type="caution">
    <text evidence="2">The sequence shown here is derived from an EMBL/GenBank/DDBJ whole genome shotgun (WGS) entry which is preliminary data.</text>
</comment>
<evidence type="ECO:0000313" key="2">
    <source>
        <dbReference type="EMBL" id="MET4685155.1"/>
    </source>
</evidence>
<name>A0ABV2RGS0_9CAUL</name>
<evidence type="ECO:0000313" key="3">
    <source>
        <dbReference type="Proteomes" id="UP001549313"/>
    </source>
</evidence>